<dbReference type="InterPro" id="IPR013320">
    <property type="entry name" value="ConA-like_dom_sf"/>
</dbReference>
<dbReference type="SMART" id="SM00336">
    <property type="entry name" value="BBOX"/>
    <property type="match status" value="1"/>
</dbReference>
<dbReference type="PRINTS" id="PR01407">
    <property type="entry name" value="BUTYPHLNCDUF"/>
</dbReference>
<feature type="domain" description="RING-type" evidence="5">
    <location>
        <begin position="15"/>
        <end position="56"/>
    </location>
</feature>
<evidence type="ECO:0000256" key="4">
    <source>
        <dbReference type="PROSITE-ProRule" id="PRU00024"/>
    </source>
</evidence>
<feature type="domain" description="B box-type" evidence="6">
    <location>
        <begin position="88"/>
        <end position="131"/>
    </location>
</feature>
<dbReference type="InterPro" id="IPR001870">
    <property type="entry name" value="B30.2/SPRY"/>
</dbReference>
<dbReference type="Gene3D" id="3.30.40.10">
    <property type="entry name" value="Zinc/RING finger domain, C3HC4 (zinc finger)"/>
    <property type="match status" value="1"/>
</dbReference>
<dbReference type="AlphaFoldDB" id="A0A3Q2IAU1"/>
<dbReference type="InterPro" id="IPR050143">
    <property type="entry name" value="TRIM/RBCC"/>
</dbReference>
<evidence type="ECO:0000256" key="2">
    <source>
        <dbReference type="ARBA" id="ARBA00022771"/>
    </source>
</evidence>
<reference evidence="8" key="3">
    <citation type="submission" date="2025-09" db="UniProtKB">
        <authorList>
            <consortium name="Ensembl"/>
        </authorList>
    </citation>
    <scope>IDENTIFICATION</scope>
    <source>
        <strain evidence="8">Thoroughbred</strain>
    </source>
</reference>
<evidence type="ECO:0000313" key="8">
    <source>
        <dbReference type="Ensembl" id="ENSECAP00000044664.2"/>
    </source>
</evidence>
<dbReference type="PROSITE" id="PS50119">
    <property type="entry name" value="ZF_BBOX"/>
    <property type="match status" value="1"/>
</dbReference>
<dbReference type="SMART" id="SM00184">
    <property type="entry name" value="RING"/>
    <property type="match status" value="1"/>
</dbReference>
<dbReference type="CDD" id="cd19783">
    <property type="entry name" value="Bbox2_TRIM43-like"/>
    <property type="match status" value="1"/>
</dbReference>
<evidence type="ECO:0000256" key="3">
    <source>
        <dbReference type="ARBA" id="ARBA00022833"/>
    </source>
</evidence>
<dbReference type="PROSITE" id="PS50089">
    <property type="entry name" value="ZF_RING_2"/>
    <property type="match status" value="1"/>
</dbReference>
<dbReference type="SUPFAM" id="SSF49899">
    <property type="entry name" value="Concanavalin A-like lectins/glucanases"/>
    <property type="match status" value="1"/>
</dbReference>
<dbReference type="Ensembl" id="ENSECAT00000049212.2">
    <property type="protein sequence ID" value="ENSECAP00000044664.2"/>
    <property type="gene ID" value="ENSECAG00000040279.2"/>
</dbReference>
<dbReference type="GO" id="GO:0061630">
    <property type="term" value="F:ubiquitin protein ligase activity"/>
    <property type="evidence" value="ECO:0000318"/>
    <property type="project" value="GO_Central"/>
</dbReference>
<sequence length="465" mass="54187">MDMDIPQAFQKELTCLICLNCLMDPVTIDCGHSFCWSCLRVYWEKAETPACCPVCRQPSQQTDYKTNILLKSLVSVARKASLRQCLSSEEHMCGTHKQTKKIFCEDNRSLLCLLCSESQEHEAHSHCSVEEAAEEYREKLCKHMRSLWEKSQENQRNLDKDGRLSFHWMCYVYKHEDIIRAVYQPLHPSLRKEEKQHLESLKKQGKSVFKQLQKIRAEMVEKRIQLRLMYEELLETCHKSDVELLLELGNKLPRIELVQLHMPQRPQPKLSARPITGLMDRLNRFRVEISFHNEVTNHNIRLFDDVRSVRYIHDSRYVSLNPGTSNYFASWGTQDFTSGKHYWEVIVDRSWDWAVGVCRDSWIRKTGTLVESKDTFLLVCVKEDDRYSLWTTAPISPQFIAKPVGRVGVFLDWDSRSMSFVDLPKCLGVCLPLHGRVWEHRVCTSLTDLVIQSDRVSLQASSPSS</sequence>
<keyword evidence="9" id="KW-1185">Reference proteome</keyword>
<evidence type="ECO:0000259" key="6">
    <source>
        <dbReference type="PROSITE" id="PS50119"/>
    </source>
</evidence>
<dbReference type="FunCoup" id="A0A3Q2IAU1">
    <property type="interactions" value="1"/>
</dbReference>
<dbReference type="InterPro" id="IPR001841">
    <property type="entry name" value="Znf_RING"/>
</dbReference>
<evidence type="ECO:0008006" key="10">
    <source>
        <dbReference type="Google" id="ProtNLM"/>
    </source>
</evidence>
<evidence type="ECO:0000259" key="7">
    <source>
        <dbReference type="PROSITE" id="PS50188"/>
    </source>
</evidence>
<dbReference type="GO" id="GO:0008270">
    <property type="term" value="F:zinc ion binding"/>
    <property type="evidence" value="ECO:0007669"/>
    <property type="project" value="UniProtKB-KW"/>
</dbReference>
<dbReference type="Gene3D" id="3.30.160.60">
    <property type="entry name" value="Classic Zinc Finger"/>
    <property type="match status" value="1"/>
</dbReference>
<reference evidence="8" key="2">
    <citation type="submission" date="2025-08" db="UniProtKB">
        <authorList>
            <consortium name="Ensembl"/>
        </authorList>
    </citation>
    <scope>IDENTIFICATION</scope>
    <source>
        <strain evidence="8">Thoroughbred</strain>
    </source>
</reference>
<protein>
    <recommendedName>
        <fullName evidence="10">Tripartite motif-containing protein 43-like</fullName>
    </recommendedName>
</protein>
<dbReference type="Pfam" id="PF15227">
    <property type="entry name" value="zf-C3HC4_4"/>
    <property type="match status" value="1"/>
</dbReference>
<proteinExistence type="predicted"/>
<dbReference type="GO" id="GO:0045087">
    <property type="term" value="P:innate immune response"/>
    <property type="evidence" value="ECO:0000318"/>
    <property type="project" value="GO_Central"/>
</dbReference>
<dbReference type="PROSITE" id="PS00518">
    <property type="entry name" value="ZF_RING_1"/>
    <property type="match status" value="1"/>
</dbReference>
<dbReference type="InterPro" id="IPR013083">
    <property type="entry name" value="Znf_RING/FYVE/PHD"/>
</dbReference>
<dbReference type="GeneTree" id="ENSGT00940000160005"/>
<dbReference type="InterPro" id="IPR003877">
    <property type="entry name" value="SPRY_dom"/>
</dbReference>
<dbReference type="InParanoid" id="A0A3Q2IAU1"/>
<reference evidence="8 9" key="1">
    <citation type="journal article" date="2009" name="Science">
        <title>Genome sequence, comparative analysis, and population genetics of the domestic horse.</title>
        <authorList>
            <consortium name="Broad Institute Genome Sequencing Platform"/>
            <consortium name="Broad Institute Whole Genome Assembly Team"/>
            <person name="Wade C.M."/>
            <person name="Giulotto E."/>
            <person name="Sigurdsson S."/>
            <person name="Zoli M."/>
            <person name="Gnerre S."/>
            <person name="Imsland F."/>
            <person name="Lear T.L."/>
            <person name="Adelson D.L."/>
            <person name="Bailey E."/>
            <person name="Bellone R.R."/>
            <person name="Bloecker H."/>
            <person name="Distl O."/>
            <person name="Edgar R.C."/>
            <person name="Garber M."/>
            <person name="Leeb T."/>
            <person name="Mauceli E."/>
            <person name="MacLeod J.N."/>
            <person name="Penedo M.C.T."/>
            <person name="Raison J.M."/>
            <person name="Sharpe T."/>
            <person name="Vogel J."/>
            <person name="Andersson L."/>
            <person name="Antczak D.F."/>
            <person name="Biagi T."/>
            <person name="Binns M.M."/>
            <person name="Chowdhary B.P."/>
            <person name="Coleman S.J."/>
            <person name="Della Valle G."/>
            <person name="Fryc S."/>
            <person name="Guerin G."/>
            <person name="Hasegawa T."/>
            <person name="Hill E.W."/>
            <person name="Jurka J."/>
            <person name="Kiialainen A."/>
            <person name="Lindgren G."/>
            <person name="Liu J."/>
            <person name="Magnani E."/>
            <person name="Mickelson J.R."/>
            <person name="Murray J."/>
            <person name="Nergadze S.G."/>
            <person name="Onofrio R."/>
            <person name="Pedroni S."/>
            <person name="Piras M.F."/>
            <person name="Raudsepp T."/>
            <person name="Rocchi M."/>
            <person name="Roeed K.H."/>
            <person name="Ryder O.A."/>
            <person name="Searle S."/>
            <person name="Skow L."/>
            <person name="Swinburne J.E."/>
            <person name="Syvaenen A.C."/>
            <person name="Tozaki T."/>
            <person name="Valberg S.J."/>
            <person name="Vaudin M."/>
            <person name="White J.R."/>
            <person name="Zody M.C."/>
            <person name="Lander E.S."/>
            <person name="Lindblad-Toh K."/>
        </authorList>
    </citation>
    <scope>NUCLEOTIDE SEQUENCE [LARGE SCALE GENOMIC DNA]</scope>
    <source>
        <strain evidence="8 9">Thoroughbred</strain>
    </source>
</reference>
<keyword evidence="2 4" id="KW-0863">Zinc-finger</keyword>
<dbReference type="SUPFAM" id="SSF57845">
    <property type="entry name" value="B-box zinc-binding domain"/>
    <property type="match status" value="1"/>
</dbReference>
<dbReference type="InterPro" id="IPR043136">
    <property type="entry name" value="B30.2/SPRY_sf"/>
</dbReference>
<dbReference type="PROSITE" id="PS50188">
    <property type="entry name" value="B302_SPRY"/>
    <property type="match status" value="1"/>
</dbReference>
<evidence type="ECO:0000313" key="9">
    <source>
        <dbReference type="Proteomes" id="UP000002281"/>
    </source>
</evidence>
<dbReference type="InterPro" id="IPR003879">
    <property type="entry name" value="Butyrophylin_SPRY"/>
</dbReference>
<name>A0A3Q2IAU1_HORSE</name>
<dbReference type="Pfam" id="PF00622">
    <property type="entry name" value="SPRY"/>
    <property type="match status" value="1"/>
</dbReference>
<keyword evidence="1" id="KW-0479">Metal-binding</keyword>
<dbReference type="Gene3D" id="2.60.120.920">
    <property type="match status" value="1"/>
</dbReference>
<accession>A0A3Q2IAU1</accession>
<dbReference type="Proteomes" id="UP000002281">
    <property type="component" value="Chromosome 7"/>
</dbReference>
<evidence type="ECO:0000256" key="1">
    <source>
        <dbReference type="ARBA" id="ARBA00022723"/>
    </source>
</evidence>
<dbReference type="GO" id="GO:0010468">
    <property type="term" value="P:regulation of gene expression"/>
    <property type="evidence" value="ECO:0000318"/>
    <property type="project" value="GO_Central"/>
</dbReference>
<feature type="domain" description="B30.2/SPRY" evidence="7">
    <location>
        <begin position="269"/>
        <end position="465"/>
    </location>
</feature>
<dbReference type="InterPro" id="IPR000315">
    <property type="entry name" value="Znf_B-box"/>
</dbReference>
<evidence type="ECO:0000259" key="5">
    <source>
        <dbReference type="PROSITE" id="PS50089"/>
    </source>
</evidence>
<dbReference type="SUPFAM" id="SSF57850">
    <property type="entry name" value="RING/U-box"/>
    <property type="match status" value="1"/>
</dbReference>
<dbReference type="GO" id="GO:0005737">
    <property type="term" value="C:cytoplasm"/>
    <property type="evidence" value="ECO:0000318"/>
    <property type="project" value="GO_Central"/>
</dbReference>
<dbReference type="InterPro" id="IPR017907">
    <property type="entry name" value="Znf_RING_CS"/>
</dbReference>
<dbReference type="PANTHER" id="PTHR24103">
    <property type="entry name" value="E3 UBIQUITIN-PROTEIN LIGASE TRIM"/>
    <property type="match status" value="1"/>
</dbReference>
<organism evidence="8 9">
    <name type="scientific">Equus caballus</name>
    <name type="common">Horse</name>
    <dbReference type="NCBI Taxonomy" id="9796"/>
    <lineage>
        <taxon>Eukaryota</taxon>
        <taxon>Metazoa</taxon>
        <taxon>Chordata</taxon>
        <taxon>Craniata</taxon>
        <taxon>Vertebrata</taxon>
        <taxon>Euteleostomi</taxon>
        <taxon>Mammalia</taxon>
        <taxon>Eutheria</taxon>
        <taxon>Laurasiatheria</taxon>
        <taxon>Perissodactyla</taxon>
        <taxon>Equidae</taxon>
        <taxon>Equus</taxon>
    </lineage>
</organism>
<keyword evidence="3" id="KW-0862">Zinc</keyword>